<evidence type="ECO:0000256" key="2">
    <source>
        <dbReference type="ARBA" id="ARBA00005528"/>
    </source>
</evidence>
<dbReference type="InterPro" id="IPR029028">
    <property type="entry name" value="Alpha/beta_knot_MTases"/>
</dbReference>
<keyword evidence="5 12" id="KW-0963">Cytoplasm</keyword>
<dbReference type="InterPro" id="IPR029026">
    <property type="entry name" value="tRNA_m1G_MTases_N"/>
</dbReference>
<evidence type="ECO:0000256" key="8">
    <source>
        <dbReference type="ARBA" id="ARBA00022679"/>
    </source>
</evidence>
<evidence type="ECO:0000256" key="3">
    <source>
        <dbReference type="ARBA" id="ARBA00012328"/>
    </source>
</evidence>
<dbReference type="CDD" id="cd18084">
    <property type="entry name" value="RsmE-like"/>
    <property type="match status" value="1"/>
</dbReference>
<dbReference type="GO" id="GO:0008168">
    <property type="term" value="F:methyltransferase activity"/>
    <property type="evidence" value="ECO:0007669"/>
    <property type="project" value="UniProtKB-KW"/>
</dbReference>
<dbReference type="EC" id="2.1.1.193" evidence="3 12"/>
<dbReference type="InterPro" id="IPR006700">
    <property type="entry name" value="RsmE"/>
</dbReference>
<comment type="similarity">
    <text evidence="2 12">Belongs to the RNA methyltransferase RsmE family.</text>
</comment>
<dbReference type="SUPFAM" id="SSF88697">
    <property type="entry name" value="PUA domain-like"/>
    <property type="match status" value="1"/>
</dbReference>
<proteinExistence type="inferred from homology"/>
<reference evidence="15 16" key="1">
    <citation type="submission" date="2024-09" db="EMBL/GenBank/DDBJ databases">
        <authorList>
            <person name="Sun Q."/>
            <person name="Mori K."/>
        </authorList>
    </citation>
    <scope>NUCLEOTIDE SEQUENCE [LARGE SCALE GENOMIC DNA]</scope>
    <source>
        <strain evidence="15 16">NCAIM B.02621</strain>
    </source>
</reference>
<dbReference type="Pfam" id="PF20260">
    <property type="entry name" value="PUA_4"/>
    <property type="match status" value="1"/>
</dbReference>
<evidence type="ECO:0000259" key="13">
    <source>
        <dbReference type="Pfam" id="PF04452"/>
    </source>
</evidence>
<comment type="caution">
    <text evidence="15">The sequence shown here is derived from an EMBL/GenBank/DDBJ whole genome shotgun (WGS) entry which is preliminary data.</text>
</comment>
<dbReference type="EMBL" id="JBHLSW010000003">
    <property type="protein sequence ID" value="MFC0632924.1"/>
    <property type="molecule type" value="Genomic_DNA"/>
</dbReference>
<gene>
    <name evidence="15" type="ORF">ACFFGE_03410</name>
</gene>
<protein>
    <recommendedName>
        <fullName evidence="4 12">Ribosomal RNA small subunit methyltransferase E</fullName>
        <ecNumber evidence="3 12">2.1.1.193</ecNumber>
    </recommendedName>
</protein>
<keyword evidence="9 12" id="KW-0949">S-adenosyl-L-methionine</keyword>
<evidence type="ECO:0000256" key="7">
    <source>
        <dbReference type="ARBA" id="ARBA00022603"/>
    </source>
</evidence>
<evidence type="ECO:0000256" key="6">
    <source>
        <dbReference type="ARBA" id="ARBA00022552"/>
    </source>
</evidence>
<dbReference type="PANTHER" id="PTHR30027">
    <property type="entry name" value="RIBOSOMAL RNA SMALL SUBUNIT METHYLTRANSFERASE E"/>
    <property type="match status" value="1"/>
</dbReference>
<evidence type="ECO:0000256" key="4">
    <source>
        <dbReference type="ARBA" id="ARBA00013673"/>
    </source>
</evidence>
<dbReference type="PANTHER" id="PTHR30027:SF3">
    <property type="entry name" value="16S RRNA (URACIL(1498)-N(3))-METHYLTRANSFERASE"/>
    <property type="match status" value="1"/>
</dbReference>
<keyword evidence="16" id="KW-1185">Reference proteome</keyword>
<evidence type="ECO:0000313" key="16">
    <source>
        <dbReference type="Proteomes" id="UP001589906"/>
    </source>
</evidence>
<dbReference type="Gene3D" id="2.40.240.20">
    <property type="entry name" value="Hypothetical PUA domain-like, domain 1"/>
    <property type="match status" value="1"/>
</dbReference>
<feature type="domain" description="Ribosomal RNA small subunit methyltransferase E methyltransferase" evidence="13">
    <location>
        <begin position="197"/>
        <end position="283"/>
    </location>
</feature>
<keyword evidence="7 12" id="KW-0489">Methyltransferase</keyword>
<feature type="domain" description="Ribosomal RNA small subunit methyltransferase E PUA-like" evidence="14">
    <location>
        <begin position="21"/>
        <end position="63"/>
    </location>
</feature>
<keyword evidence="6 12" id="KW-0698">rRNA processing</keyword>
<dbReference type="PIRSF" id="PIRSF015601">
    <property type="entry name" value="MTase_slr0722"/>
    <property type="match status" value="1"/>
</dbReference>
<comment type="function">
    <text evidence="10 12">Specifically methylates the N3 position of the uracil ring of uridine 1498 (m3U1498) in 16S rRNA. Acts on the fully assembled 30S ribosomal subunit.</text>
</comment>
<dbReference type="RefSeq" id="WP_376834305.1">
    <property type="nucleotide sequence ID" value="NZ_JBHLSW010000003.1"/>
</dbReference>
<dbReference type="SUPFAM" id="SSF75217">
    <property type="entry name" value="alpha/beta knot"/>
    <property type="match status" value="1"/>
</dbReference>
<feature type="domain" description="Ribosomal RNA small subunit methyltransferase E methyltransferase" evidence="13">
    <location>
        <begin position="75"/>
        <end position="167"/>
    </location>
</feature>
<dbReference type="NCBIfam" id="TIGR00046">
    <property type="entry name" value="RsmE family RNA methyltransferase"/>
    <property type="match status" value="2"/>
</dbReference>
<dbReference type="Gene3D" id="3.40.1280.10">
    <property type="match status" value="1"/>
</dbReference>
<organism evidence="15 16">
    <name type="scientific">Brevundimonas balnearis</name>
    <dbReference type="NCBI Taxonomy" id="1572858"/>
    <lineage>
        <taxon>Bacteria</taxon>
        <taxon>Pseudomonadati</taxon>
        <taxon>Pseudomonadota</taxon>
        <taxon>Alphaproteobacteria</taxon>
        <taxon>Caulobacterales</taxon>
        <taxon>Caulobacteraceae</taxon>
        <taxon>Brevundimonas</taxon>
    </lineage>
</organism>
<sequence length="291" mass="31955">MIRLHVTSELAPGAAIAPTLEQSRYLTQVMRLKTGDALLVFNGRDGEWRAVVAEVLKKGVILRAEARMREQITPPDVELLIATVKKSALEFAVEKATELGVARIRLITTARTQPQHLRLDRLDAIAEESAEQTGRMDVPAVLDPERLSAVLDGWDPARRLMFCDETGGPPAIRALLEPSPSMGEGWVGVDPQSSKHEAREARASGDQRLMRHDDEYGASTPIPDPSPIEGEGRKWAILIGPEGGFTPEERERLRGLPFTTPVSLGPRVLRADTAAVVALTLWQATLGDWER</sequence>
<dbReference type="InterPro" id="IPR046886">
    <property type="entry name" value="RsmE_MTase_dom"/>
</dbReference>
<evidence type="ECO:0000256" key="12">
    <source>
        <dbReference type="PIRNR" id="PIRNR015601"/>
    </source>
</evidence>
<keyword evidence="8 12" id="KW-0808">Transferase</keyword>
<evidence type="ECO:0000256" key="11">
    <source>
        <dbReference type="ARBA" id="ARBA00047944"/>
    </source>
</evidence>
<name>A0ABV6QZX7_9CAUL</name>
<evidence type="ECO:0000256" key="9">
    <source>
        <dbReference type="ARBA" id="ARBA00022691"/>
    </source>
</evidence>
<dbReference type="InterPro" id="IPR046887">
    <property type="entry name" value="RsmE_PUA-like"/>
</dbReference>
<dbReference type="Proteomes" id="UP001589906">
    <property type="component" value="Unassembled WGS sequence"/>
</dbReference>
<comment type="catalytic activity">
    <reaction evidence="11 12">
        <text>uridine(1498) in 16S rRNA + S-adenosyl-L-methionine = N(3)-methyluridine(1498) in 16S rRNA + S-adenosyl-L-homocysteine + H(+)</text>
        <dbReference type="Rhea" id="RHEA:42920"/>
        <dbReference type="Rhea" id="RHEA-COMP:10283"/>
        <dbReference type="Rhea" id="RHEA-COMP:10284"/>
        <dbReference type="ChEBI" id="CHEBI:15378"/>
        <dbReference type="ChEBI" id="CHEBI:57856"/>
        <dbReference type="ChEBI" id="CHEBI:59789"/>
        <dbReference type="ChEBI" id="CHEBI:65315"/>
        <dbReference type="ChEBI" id="CHEBI:74502"/>
        <dbReference type="EC" id="2.1.1.193"/>
    </reaction>
</comment>
<evidence type="ECO:0000256" key="5">
    <source>
        <dbReference type="ARBA" id="ARBA00022490"/>
    </source>
</evidence>
<evidence type="ECO:0000256" key="10">
    <source>
        <dbReference type="ARBA" id="ARBA00025699"/>
    </source>
</evidence>
<dbReference type="NCBIfam" id="NF008696">
    <property type="entry name" value="PRK11713.3-5"/>
    <property type="match status" value="1"/>
</dbReference>
<dbReference type="InterPro" id="IPR015947">
    <property type="entry name" value="PUA-like_sf"/>
</dbReference>
<evidence type="ECO:0000313" key="15">
    <source>
        <dbReference type="EMBL" id="MFC0632924.1"/>
    </source>
</evidence>
<dbReference type="GO" id="GO:0032259">
    <property type="term" value="P:methylation"/>
    <property type="evidence" value="ECO:0007669"/>
    <property type="project" value="UniProtKB-KW"/>
</dbReference>
<accession>A0ABV6QZX7</accession>
<evidence type="ECO:0000256" key="1">
    <source>
        <dbReference type="ARBA" id="ARBA00004496"/>
    </source>
</evidence>
<comment type="subcellular location">
    <subcellularLocation>
        <location evidence="1 12">Cytoplasm</location>
    </subcellularLocation>
</comment>
<evidence type="ECO:0000259" key="14">
    <source>
        <dbReference type="Pfam" id="PF20260"/>
    </source>
</evidence>
<dbReference type="Pfam" id="PF04452">
    <property type="entry name" value="Methyltrans_RNA"/>
    <property type="match status" value="2"/>
</dbReference>